<evidence type="ECO:0000313" key="1">
    <source>
        <dbReference type="EMBL" id="RAH50003.1"/>
    </source>
</evidence>
<protein>
    <submittedName>
        <fullName evidence="1">Uncharacterized protein</fullName>
    </submittedName>
</protein>
<gene>
    <name evidence="1" type="ORF">BO95DRAFT_459511</name>
</gene>
<keyword evidence="2" id="KW-1185">Reference proteome</keyword>
<sequence>MSDLAAICTLRWTRSLYDWYIAAWEGQGQRQQRSPPILLEADDLIERPELARHFCDLVGLDSTRTYPRDADGLVEHHHAGSDFPGLSVDGEVVKWRADFGDLVATTLLHWVQEAMPDYGYLWGRRVVL</sequence>
<dbReference type="Proteomes" id="UP000249057">
    <property type="component" value="Unassembled WGS sequence"/>
</dbReference>
<proteinExistence type="predicted"/>
<name>A0ACD1GL89_9EURO</name>
<organism evidence="1 2">
    <name type="scientific">Aspergillus brunneoviolaceus CBS 621.78</name>
    <dbReference type="NCBI Taxonomy" id="1450534"/>
    <lineage>
        <taxon>Eukaryota</taxon>
        <taxon>Fungi</taxon>
        <taxon>Dikarya</taxon>
        <taxon>Ascomycota</taxon>
        <taxon>Pezizomycotina</taxon>
        <taxon>Eurotiomycetes</taxon>
        <taxon>Eurotiomycetidae</taxon>
        <taxon>Eurotiales</taxon>
        <taxon>Aspergillaceae</taxon>
        <taxon>Aspergillus</taxon>
        <taxon>Aspergillus subgen. Circumdati</taxon>
    </lineage>
</organism>
<accession>A0ACD1GL89</accession>
<reference evidence="1" key="1">
    <citation type="submission" date="2018-02" db="EMBL/GenBank/DDBJ databases">
        <title>The genomes of Aspergillus section Nigri reveals drivers in fungal speciation.</title>
        <authorList>
            <consortium name="DOE Joint Genome Institute"/>
            <person name="Vesth T.C."/>
            <person name="Nybo J."/>
            <person name="Theobald S."/>
            <person name="Brandl J."/>
            <person name="Frisvad J.C."/>
            <person name="Nielsen K.F."/>
            <person name="Lyhne E.K."/>
            <person name="Kogle M.E."/>
            <person name="Kuo A."/>
            <person name="Riley R."/>
            <person name="Clum A."/>
            <person name="Nolan M."/>
            <person name="Lipzen A."/>
            <person name="Salamov A."/>
            <person name="Henrissat B."/>
            <person name="Wiebenga A."/>
            <person name="De vries R.P."/>
            <person name="Grigoriev I.V."/>
            <person name="Mortensen U.H."/>
            <person name="Andersen M.R."/>
            <person name="Baker S.E."/>
        </authorList>
    </citation>
    <scope>NUCLEOTIDE SEQUENCE</scope>
    <source>
        <strain evidence="1">CBS 621.78</strain>
    </source>
</reference>
<dbReference type="EMBL" id="KZ825315">
    <property type="protein sequence ID" value="RAH50003.1"/>
    <property type="molecule type" value="Genomic_DNA"/>
</dbReference>
<evidence type="ECO:0000313" key="2">
    <source>
        <dbReference type="Proteomes" id="UP000249057"/>
    </source>
</evidence>